<comment type="similarity">
    <text evidence="2">Belongs to the protein kinase superfamily. CMGC Ser/Thr protein kinase family. CDC2/CDKX subfamily.</text>
</comment>
<keyword evidence="13" id="KW-0805">Transcription regulation</keyword>
<evidence type="ECO:0000256" key="20">
    <source>
        <dbReference type="ARBA" id="ARBA00049280"/>
    </source>
</evidence>
<evidence type="ECO:0000256" key="4">
    <source>
        <dbReference type="ARBA" id="ARBA00012425"/>
    </source>
</evidence>
<dbReference type="InterPro" id="IPR050108">
    <property type="entry name" value="CDK"/>
</dbReference>
<evidence type="ECO:0000256" key="3">
    <source>
        <dbReference type="ARBA" id="ARBA00012409"/>
    </source>
</evidence>
<proteinExistence type="inferred from homology"/>
<evidence type="ECO:0000313" key="23">
    <source>
        <dbReference type="EMBL" id="KZO94963.1"/>
    </source>
</evidence>
<evidence type="ECO:0000256" key="14">
    <source>
        <dbReference type="ARBA" id="ARBA00023159"/>
    </source>
</evidence>
<dbReference type="Proteomes" id="UP000076738">
    <property type="component" value="Unassembled WGS sequence"/>
</dbReference>
<evidence type="ECO:0000256" key="11">
    <source>
        <dbReference type="ARBA" id="ARBA00022840"/>
    </source>
</evidence>
<dbReference type="InterPro" id="IPR000719">
    <property type="entry name" value="Prot_kinase_dom"/>
</dbReference>
<gene>
    <name evidence="23" type="ORF">CALVIDRAFT_538453</name>
</gene>
<evidence type="ECO:0000256" key="18">
    <source>
        <dbReference type="ARBA" id="ARBA00047811"/>
    </source>
</evidence>
<dbReference type="GO" id="GO:0046872">
    <property type="term" value="F:metal ion binding"/>
    <property type="evidence" value="ECO:0007669"/>
    <property type="project" value="UniProtKB-KW"/>
</dbReference>
<evidence type="ECO:0000256" key="5">
    <source>
        <dbReference type="ARBA" id="ARBA00022491"/>
    </source>
</evidence>
<evidence type="ECO:0000256" key="21">
    <source>
        <dbReference type="SAM" id="MobiDB-lite"/>
    </source>
</evidence>
<comment type="subcellular location">
    <subcellularLocation>
        <location evidence="1">Nucleus</location>
    </subcellularLocation>
</comment>
<dbReference type="Gene3D" id="1.10.510.10">
    <property type="entry name" value="Transferase(Phosphotransferase) domain 1"/>
    <property type="match status" value="1"/>
</dbReference>
<keyword evidence="5" id="KW-0678">Repressor</keyword>
<evidence type="ECO:0000256" key="10">
    <source>
        <dbReference type="ARBA" id="ARBA00022777"/>
    </source>
</evidence>
<dbReference type="Pfam" id="PF00069">
    <property type="entry name" value="Pkinase"/>
    <property type="match status" value="1"/>
</dbReference>
<dbReference type="GO" id="GO:0005524">
    <property type="term" value="F:ATP binding"/>
    <property type="evidence" value="ECO:0007669"/>
    <property type="project" value="UniProtKB-KW"/>
</dbReference>
<sequence length="472" mass="51672">MAVSSTATGLDVNPLMSAYKRRRDAARLGVGAKYESQGFISSGTYGKVYKVLLLAHSTAATRAGDLRGEPGQAYAVKKFKPEKEGGDGYTGLSQSACREIALNREIRHENVIALREVILDMKAVFMVFEYAEHDFLQVIHYHSTNHPRSVLPLGVLKSLLYQLLNGVAYLHSNFIMHRDLKPANILITDKGVVKIGDLGLARVFHRPLVPLLNGDKVVVTIWYRAPELLLGAKHYTTAIDMWAVGCIFAELLSLRPIFKGDEAKMDASKKLPFQKDQMLKIMEVLGVPSVDEWPLLALLPDYPQLGAIERERARQDPTKPRFENNFGTFMNRHMRSMDSGRAVLQALFTWDPDRRLSAADALYHPFFTADAPMPTKNAFAHATKAYPPRRITADEGGLFAEPAAPPPAPQTNTGAATSQRPAAPPAPLAGQPQAGSVLVGTSGVGGAGQGARMWSAQAQAQRGMARKRPRLG</sequence>
<dbReference type="PROSITE" id="PS50011">
    <property type="entry name" value="PROTEIN_KINASE_DOM"/>
    <property type="match status" value="1"/>
</dbReference>
<reference evidence="23 24" key="1">
    <citation type="journal article" date="2016" name="Mol. Biol. Evol.">
        <title>Comparative Genomics of Early-Diverging Mushroom-Forming Fungi Provides Insights into the Origins of Lignocellulose Decay Capabilities.</title>
        <authorList>
            <person name="Nagy L.G."/>
            <person name="Riley R."/>
            <person name="Tritt A."/>
            <person name="Adam C."/>
            <person name="Daum C."/>
            <person name="Floudas D."/>
            <person name="Sun H."/>
            <person name="Yadav J.S."/>
            <person name="Pangilinan J."/>
            <person name="Larsson K.H."/>
            <person name="Matsuura K."/>
            <person name="Barry K."/>
            <person name="Labutti K."/>
            <person name="Kuo R."/>
            <person name="Ohm R.A."/>
            <person name="Bhattacharya S.S."/>
            <person name="Shirouzu T."/>
            <person name="Yoshinaga Y."/>
            <person name="Martin F.M."/>
            <person name="Grigoriev I.V."/>
            <person name="Hibbett D.S."/>
        </authorList>
    </citation>
    <scope>NUCLEOTIDE SEQUENCE [LARGE SCALE GENOMIC DNA]</scope>
    <source>
        <strain evidence="23 24">TUFC12733</strain>
    </source>
</reference>
<dbReference type="PANTHER" id="PTHR24056">
    <property type="entry name" value="CELL DIVISION PROTEIN KINASE"/>
    <property type="match status" value="1"/>
</dbReference>
<evidence type="ECO:0000256" key="1">
    <source>
        <dbReference type="ARBA" id="ARBA00004123"/>
    </source>
</evidence>
<keyword evidence="16" id="KW-0539">Nucleus</keyword>
<dbReference type="OrthoDB" id="6284126at2759"/>
<dbReference type="EC" id="2.7.11.22" evidence="4"/>
<keyword evidence="14" id="KW-0010">Activator</keyword>
<evidence type="ECO:0000256" key="16">
    <source>
        <dbReference type="ARBA" id="ARBA00023242"/>
    </source>
</evidence>
<keyword evidence="15" id="KW-0804">Transcription</keyword>
<keyword evidence="8" id="KW-0479">Metal-binding</keyword>
<dbReference type="AlphaFoldDB" id="A0A167KST0"/>
<keyword evidence="24" id="KW-1185">Reference proteome</keyword>
<comment type="catalytic activity">
    <reaction evidence="20">
        <text>[DNA-directed RNA polymerase] + ATP = phospho-[DNA-directed RNA polymerase] + ADP + H(+)</text>
        <dbReference type="Rhea" id="RHEA:10216"/>
        <dbReference type="Rhea" id="RHEA-COMP:11321"/>
        <dbReference type="Rhea" id="RHEA-COMP:11322"/>
        <dbReference type="ChEBI" id="CHEBI:15378"/>
        <dbReference type="ChEBI" id="CHEBI:30616"/>
        <dbReference type="ChEBI" id="CHEBI:43176"/>
        <dbReference type="ChEBI" id="CHEBI:68546"/>
        <dbReference type="ChEBI" id="CHEBI:456216"/>
        <dbReference type="EC" id="2.7.11.23"/>
    </reaction>
</comment>
<evidence type="ECO:0000256" key="7">
    <source>
        <dbReference type="ARBA" id="ARBA00022679"/>
    </source>
</evidence>
<comment type="catalytic activity">
    <reaction evidence="18">
        <text>L-threonyl-[protein] + ATP = O-phospho-L-threonyl-[protein] + ADP + H(+)</text>
        <dbReference type="Rhea" id="RHEA:46608"/>
        <dbReference type="Rhea" id="RHEA-COMP:11060"/>
        <dbReference type="Rhea" id="RHEA-COMP:11605"/>
        <dbReference type="ChEBI" id="CHEBI:15378"/>
        <dbReference type="ChEBI" id="CHEBI:30013"/>
        <dbReference type="ChEBI" id="CHEBI:30616"/>
        <dbReference type="ChEBI" id="CHEBI:61977"/>
        <dbReference type="ChEBI" id="CHEBI:456216"/>
        <dbReference type="EC" id="2.7.11.22"/>
    </reaction>
</comment>
<dbReference type="InterPro" id="IPR011009">
    <property type="entry name" value="Kinase-like_dom_sf"/>
</dbReference>
<evidence type="ECO:0000259" key="22">
    <source>
        <dbReference type="PROSITE" id="PS50011"/>
    </source>
</evidence>
<dbReference type="EMBL" id="KV417291">
    <property type="protein sequence ID" value="KZO94963.1"/>
    <property type="molecule type" value="Genomic_DNA"/>
</dbReference>
<comment type="catalytic activity">
    <reaction evidence="19">
        <text>L-seryl-[protein] + ATP = O-phospho-L-seryl-[protein] + ADP + H(+)</text>
        <dbReference type="Rhea" id="RHEA:17989"/>
        <dbReference type="Rhea" id="RHEA-COMP:9863"/>
        <dbReference type="Rhea" id="RHEA-COMP:11604"/>
        <dbReference type="ChEBI" id="CHEBI:15378"/>
        <dbReference type="ChEBI" id="CHEBI:29999"/>
        <dbReference type="ChEBI" id="CHEBI:30616"/>
        <dbReference type="ChEBI" id="CHEBI:83421"/>
        <dbReference type="ChEBI" id="CHEBI:456216"/>
        <dbReference type="EC" id="2.7.11.22"/>
    </reaction>
</comment>
<dbReference type="GO" id="GO:0016592">
    <property type="term" value="C:mediator complex"/>
    <property type="evidence" value="ECO:0007669"/>
    <property type="project" value="TreeGrafter"/>
</dbReference>
<evidence type="ECO:0000256" key="9">
    <source>
        <dbReference type="ARBA" id="ARBA00022741"/>
    </source>
</evidence>
<evidence type="ECO:0000256" key="15">
    <source>
        <dbReference type="ARBA" id="ARBA00023163"/>
    </source>
</evidence>
<evidence type="ECO:0000256" key="17">
    <source>
        <dbReference type="ARBA" id="ARBA00041823"/>
    </source>
</evidence>
<feature type="compositionally biased region" description="Low complexity" evidence="21">
    <location>
        <begin position="428"/>
        <end position="441"/>
    </location>
</feature>
<dbReference type="FunFam" id="1.10.510.10:FF:000408">
    <property type="entry name" value="Serine/threonine-protein kinase SSN3"/>
    <property type="match status" value="1"/>
</dbReference>
<dbReference type="GO" id="GO:0008353">
    <property type="term" value="F:RNA polymerase II CTD heptapeptide repeat kinase activity"/>
    <property type="evidence" value="ECO:0007669"/>
    <property type="project" value="UniProtKB-EC"/>
</dbReference>
<dbReference type="Gene3D" id="3.30.200.20">
    <property type="entry name" value="Phosphorylase Kinase, domain 1"/>
    <property type="match status" value="1"/>
</dbReference>
<evidence type="ECO:0000256" key="8">
    <source>
        <dbReference type="ARBA" id="ARBA00022723"/>
    </source>
</evidence>
<dbReference type="STRING" id="1330018.A0A167KST0"/>
<dbReference type="EC" id="2.7.11.23" evidence="3"/>
<dbReference type="PANTHER" id="PTHR24056:SF495">
    <property type="entry name" value="CYCLIN-DEPENDENT KINASE 8-RELATED"/>
    <property type="match status" value="1"/>
</dbReference>
<keyword evidence="9" id="KW-0547">Nucleotide-binding</keyword>
<evidence type="ECO:0000256" key="2">
    <source>
        <dbReference type="ARBA" id="ARBA00006485"/>
    </source>
</evidence>
<keyword evidence="12" id="KW-0460">Magnesium</keyword>
<evidence type="ECO:0000256" key="6">
    <source>
        <dbReference type="ARBA" id="ARBA00022527"/>
    </source>
</evidence>
<dbReference type="CDD" id="cd07842">
    <property type="entry name" value="STKc_CDK8_like"/>
    <property type="match status" value="1"/>
</dbReference>
<dbReference type="SUPFAM" id="SSF56112">
    <property type="entry name" value="Protein kinase-like (PK-like)"/>
    <property type="match status" value="1"/>
</dbReference>
<evidence type="ECO:0000313" key="24">
    <source>
        <dbReference type="Proteomes" id="UP000076738"/>
    </source>
</evidence>
<dbReference type="PROSITE" id="PS00108">
    <property type="entry name" value="PROTEIN_KINASE_ST"/>
    <property type="match status" value="1"/>
</dbReference>
<feature type="region of interest" description="Disordered" evidence="21">
    <location>
        <begin position="397"/>
        <end position="472"/>
    </location>
</feature>
<accession>A0A167KST0</accession>
<evidence type="ECO:0000256" key="12">
    <source>
        <dbReference type="ARBA" id="ARBA00022842"/>
    </source>
</evidence>
<dbReference type="InterPro" id="IPR008271">
    <property type="entry name" value="Ser/Thr_kinase_AS"/>
</dbReference>
<evidence type="ECO:0000256" key="19">
    <source>
        <dbReference type="ARBA" id="ARBA00048367"/>
    </source>
</evidence>
<keyword evidence="11" id="KW-0067">ATP-binding</keyword>
<keyword evidence="7" id="KW-0808">Transferase</keyword>
<protein>
    <recommendedName>
        <fullName evidence="17">Cyclin-dependent kinase 8</fullName>
        <ecNumber evidence="4">2.7.11.22</ecNumber>
        <ecNumber evidence="3">2.7.11.23</ecNumber>
    </recommendedName>
</protein>
<keyword evidence="6" id="KW-0723">Serine/threonine-protein kinase</keyword>
<keyword evidence="10 23" id="KW-0418">Kinase</keyword>
<dbReference type="GO" id="GO:0004693">
    <property type="term" value="F:cyclin-dependent protein serine/threonine kinase activity"/>
    <property type="evidence" value="ECO:0007669"/>
    <property type="project" value="UniProtKB-EC"/>
</dbReference>
<feature type="domain" description="Protein kinase" evidence="22">
    <location>
        <begin position="34"/>
        <end position="367"/>
    </location>
</feature>
<dbReference type="SMART" id="SM00220">
    <property type="entry name" value="S_TKc"/>
    <property type="match status" value="1"/>
</dbReference>
<evidence type="ECO:0000256" key="13">
    <source>
        <dbReference type="ARBA" id="ARBA00023015"/>
    </source>
</evidence>
<organism evidence="23 24">
    <name type="scientific">Calocera viscosa (strain TUFC12733)</name>
    <dbReference type="NCBI Taxonomy" id="1330018"/>
    <lineage>
        <taxon>Eukaryota</taxon>
        <taxon>Fungi</taxon>
        <taxon>Dikarya</taxon>
        <taxon>Basidiomycota</taxon>
        <taxon>Agaricomycotina</taxon>
        <taxon>Dacrymycetes</taxon>
        <taxon>Dacrymycetales</taxon>
        <taxon>Dacrymycetaceae</taxon>
        <taxon>Calocera</taxon>
    </lineage>
</organism>
<name>A0A167KST0_CALVF</name>